<gene>
    <name evidence="1" type="ORF">BOH74_04785</name>
</gene>
<dbReference type="EMBL" id="MPJD01000010">
    <property type="protein sequence ID" value="OKA27106.1"/>
    <property type="molecule type" value="Genomic_DNA"/>
</dbReference>
<accession>A0A853ZZ29</accession>
<comment type="caution">
    <text evidence="1">The sequence shown here is derived from an EMBL/GenBank/DDBJ whole genome shotgun (WGS) entry which is preliminary data.</text>
</comment>
<organism evidence="1 2">
    <name type="scientific">Pseudomonas versuta</name>
    <dbReference type="NCBI Taxonomy" id="1788301"/>
    <lineage>
        <taxon>Bacteria</taxon>
        <taxon>Pseudomonadati</taxon>
        <taxon>Pseudomonadota</taxon>
        <taxon>Gammaproteobacteria</taxon>
        <taxon>Pseudomonadales</taxon>
        <taxon>Pseudomonadaceae</taxon>
        <taxon>Pseudomonas</taxon>
    </lineage>
</organism>
<sequence>MYGVTYCCEAKGLSFKLFHCFHQDIKSFGVVKSTYIEQVYNVRLGMINCFSGLRWFDAVIYNDNLFY</sequence>
<evidence type="ECO:0000313" key="1">
    <source>
        <dbReference type="EMBL" id="OKA27106.1"/>
    </source>
</evidence>
<evidence type="ECO:0000313" key="2">
    <source>
        <dbReference type="Proteomes" id="UP000185990"/>
    </source>
</evidence>
<dbReference type="Proteomes" id="UP000185990">
    <property type="component" value="Unassembled WGS sequence"/>
</dbReference>
<reference evidence="1 2" key="1">
    <citation type="submission" date="2016-11" db="EMBL/GenBank/DDBJ databases">
        <title>Draft genome of Pseudomonas versuta A4R1.12.</title>
        <authorList>
            <person name="See-Too W.-S."/>
        </authorList>
    </citation>
    <scope>NUCLEOTIDE SEQUENCE [LARGE SCALE GENOMIC DNA]</scope>
    <source>
        <strain evidence="1 2">A4R1.12</strain>
    </source>
</reference>
<protein>
    <submittedName>
        <fullName evidence="1">Uncharacterized protein</fullName>
    </submittedName>
</protein>
<dbReference type="AlphaFoldDB" id="A0A853ZZ29"/>
<name>A0A853ZZ29_9PSED</name>
<proteinExistence type="predicted"/>